<dbReference type="STRING" id="364032.SAMN05443662_1090"/>
<evidence type="ECO:0000313" key="11">
    <source>
        <dbReference type="Proteomes" id="UP000198461"/>
    </source>
</evidence>
<dbReference type="Pfam" id="PF00691">
    <property type="entry name" value="OmpA"/>
    <property type="match status" value="1"/>
</dbReference>
<dbReference type="InterPro" id="IPR006664">
    <property type="entry name" value="OMP_bac"/>
</dbReference>
<dbReference type="InterPro" id="IPR036737">
    <property type="entry name" value="OmpA-like_sf"/>
</dbReference>
<dbReference type="RefSeq" id="WP_074201357.1">
    <property type="nucleotide sequence ID" value="NZ_FSRE01000002.1"/>
</dbReference>
<dbReference type="PRINTS" id="PR01021">
    <property type="entry name" value="OMPADOMAIN"/>
</dbReference>
<evidence type="ECO:0000256" key="1">
    <source>
        <dbReference type="ARBA" id="ARBA00022618"/>
    </source>
</evidence>
<keyword evidence="4 8" id="KW-0564">Palmitate</keyword>
<evidence type="ECO:0000256" key="6">
    <source>
        <dbReference type="ARBA" id="ARBA00023288"/>
    </source>
</evidence>
<dbReference type="InterPro" id="IPR006665">
    <property type="entry name" value="OmpA-like"/>
</dbReference>
<dbReference type="GO" id="GO:0009279">
    <property type="term" value="C:cell outer membrane"/>
    <property type="evidence" value="ECO:0007669"/>
    <property type="project" value="UniProtKB-SubCell"/>
</dbReference>
<organism evidence="10 11">
    <name type="scientific">Sulfurivirga caldicuralii</name>
    <dbReference type="NCBI Taxonomy" id="364032"/>
    <lineage>
        <taxon>Bacteria</taxon>
        <taxon>Pseudomonadati</taxon>
        <taxon>Pseudomonadota</taxon>
        <taxon>Gammaproteobacteria</taxon>
        <taxon>Thiotrichales</taxon>
        <taxon>Piscirickettsiaceae</taxon>
        <taxon>Sulfurivirga</taxon>
    </lineage>
</organism>
<protein>
    <recommendedName>
        <fullName evidence="8">Peptidoglycan-associated lipoprotein</fullName>
        <shortName evidence="8">PAL</shortName>
    </recommendedName>
</protein>
<keyword evidence="1 8" id="KW-0132">Cell division</keyword>
<comment type="subunit">
    <text evidence="8">The Tol-Pal system is composed of five core proteins: the inner membrane proteins TolA, TolQ and TolR, the periplasmic protein TolB and the outer membrane protein Pal. They form a network linking the inner and outer membranes and the peptidoglycan layer.</text>
</comment>
<dbReference type="CDD" id="cd07185">
    <property type="entry name" value="OmpA_C-like"/>
    <property type="match status" value="1"/>
</dbReference>
<dbReference type="SUPFAM" id="SSF103088">
    <property type="entry name" value="OmpA-like"/>
    <property type="match status" value="1"/>
</dbReference>
<dbReference type="InterPro" id="IPR039001">
    <property type="entry name" value="Pal"/>
</dbReference>
<evidence type="ECO:0000259" key="9">
    <source>
        <dbReference type="PROSITE" id="PS51123"/>
    </source>
</evidence>
<evidence type="ECO:0000256" key="8">
    <source>
        <dbReference type="HAMAP-Rule" id="MF_02204"/>
    </source>
</evidence>
<keyword evidence="5 8" id="KW-0998">Cell outer membrane</keyword>
<keyword evidence="7 8" id="KW-0131">Cell cycle</keyword>
<gene>
    <name evidence="8" type="primary">pal</name>
    <name evidence="10" type="ORF">SAMN05443662_1090</name>
</gene>
<evidence type="ECO:0000256" key="3">
    <source>
        <dbReference type="ARBA" id="ARBA00023136"/>
    </source>
</evidence>
<dbReference type="GO" id="GO:0051301">
    <property type="term" value="P:cell division"/>
    <property type="evidence" value="ECO:0007669"/>
    <property type="project" value="UniProtKB-UniRule"/>
</dbReference>
<dbReference type="PROSITE" id="PS51257">
    <property type="entry name" value="PROKAR_LIPOPROTEIN"/>
    <property type="match status" value="1"/>
</dbReference>
<dbReference type="PROSITE" id="PS51123">
    <property type="entry name" value="OMPA_2"/>
    <property type="match status" value="1"/>
</dbReference>
<reference evidence="11" key="1">
    <citation type="submission" date="2016-11" db="EMBL/GenBank/DDBJ databases">
        <authorList>
            <person name="Varghese N."/>
            <person name="Submissions S."/>
        </authorList>
    </citation>
    <scope>NUCLEOTIDE SEQUENCE [LARGE SCALE GENOMIC DNA]</scope>
    <source>
        <strain evidence="11">DSM 17737</strain>
    </source>
</reference>
<feature type="domain" description="OmpA-like" evidence="9">
    <location>
        <begin position="60"/>
        <end position="177"/>
    </location>
</feature>
<comment type="similarity">
    <text evidence="8">Belongs to the Pal lipoprotein family.</text>
</comment>
<evidence type="ECO:0000256" key="2">
    <source>
        <dbReference type="ARBA" id="ARBA00022729"/>
    </source>
</evidence>
<dbReference type="Proteomes" id="UP000198461">
    <property type="component" value="Unassembled WGS sequence"/>
</dbReference>
<keyword evidence="11" id="KW-1185">Reference proteome</keyword>
<dbReference type="PANTHER" id="PTHR30329:SF21">
    <property type="entry name" value="LIPOPROTEIN YIAD-RELATED"/>
    <property type="match status" value="1"/>
</dbReference>
<comment type="function">
    <text evidence="8">Part of the Tol-Pal system, which plays a role in outer membrane invagination during cell division and is important for maintaining outer membrane integrity.</text>
</comment>
<keyword evidence="2 8" id="KW-0732">Signal</keyword>
<keyword evidence="6 8" id="KW-0449">Lipoprotein</keyword>
<proteinExistence type="inferred from homology"/>
<keyword evidence="3 8" id="KW-0472">Membrane</keyword>
<comment type="subcellular location">
    <subcellularLocation>
        <location evidence="8">Cell outer membrane</location>
        <topology evidence="8">Lipid-anchor</topology>
    </subcellularLocation>
</comment>
<dbReference type="HAMAP" id="MF_02204">
    <property type="entry name" value="Pal"/>
    <property type="match status" value="1"/>
</dbReference>
<evidence type="ECO:0000256" key="7">
    <source>
        <dbReference type="ARBA" id="ARBA00023306"/>
    </source>
</evidence>
<evidence type="ECO:0000313" key="10">
    <source>
        <dbReference type="EMBL" id="SIN94976.1"/>
    </source>
</evidence>
<dbReference type="NCBIfam" id="TIGR02802">
    <property type="entry name" value="Pal_lipo"/>
    <property type="match status" value="1"/>
</dbReference>
<evidence type="ECO:0000256" key="5">
    <source>
        <dbReference type="ARBA" id="ARBA00023237"/>
    </source>
</evidence>
<dbReference type="Gene3D" id="3.30.1330.60">
    <property type="entry name" value="OmpA-like domain"/>
    <property type="match status" value="1"/>
</dbReference>
<dbReference type="InterPro" id="IPR014169">
    <property type="entry name" value="Pal_lipo_C"/>
</dbReference>
<dbReference type="PANTHER" id="PTHR30329">
    <property type="entry name" value="STATOR ELEMENT OF FLAGELLAR MOTOR COMPLEX"/>
    <property type="match status" value="1"/>
</dbReference>
<name>A0A1N6FID3_9GAMM</name>
<evidence type="ECO:0000256" key="4">
    <source>
        <dbReference type="ARBA" id="ARBA00023139"/>
    </source>
</evidence>
<accession>A0A1N6FID3</accession>
<dbReference type="EMBL" id="FSRE01000002">
    <property type="protein sequence ID" value="SIN94976.1"/>
    <property type="molecule type" value="Genomic_DNA"/>
</dbReference>
<sequence>MKKLHMLFAAGFLGLALTGCSSTPKQEATPAEAAKTEAAQDAAKTNVAAEEAVESREVLQQQMVALREKRVHFDFDKSAIKPEYFSVIQEHAKFMAAHPEVKVTIAGYCDERGSDEYNLALGERRANAAYNALVAEGVSPSRIQTVSYGEAYPLDPAHNEEAWAKNRRATFVYGINAFVRPH</sequence>
<dbReference type="AlphaFoldDB" id="A0A1N6FID3"/>
<dbReference type="InterPro" id="IPR050330">
    <property type="entry name" value="Bact_OuterMem_StrucFunc"/>
</dbReference>